<evidence type="ECO:0000313" key="2">
    <source>
        <dbReference type="EMBL" id="KOC60083.1"/>
    </source>
</evidence>
<dbReference type="AlphaFoldDB" id="A0A0L7QN87"/>
<evidence type="ECO:0000259" key="1">
    <source>
        <dbReference type="Pfam" id="PF13976"/>
    </source>
</evidence>
<keyword evidence="3" id="KW-1185">Reference proteome</keyword>
<dbReference type="Proteomes" id="UP000053825">
    <property type="component" value="Unassembled WGS sequence"/>
</dbReference>
<dbReference type="InterPro" id="IPR025724">
    <property type="entry name" value="GAG-pre-integrase_dom"/>
</dbReference>
<protein>
    <submittedName>
        <fullName evidence="2">Copia protein</fullName>
    </submittedName>
</protein>
<accession>A0A0L7QN87</accession>
<gene>
    <name evidence="2" type="ORF">WH47_09454</name>
</gene>
<proteinExistence type="predicted"/>
<feature type="domain" description="GAG-pre-integrase" evidence="1">
    <location>
        <begin position="71"/>
        <end position="127"/>
    </location>
</feature>
<dbReference type="STRING" id="597456.A0A0L7QN87"/>
<evidence type="ECO:0000313" key="3">
    <source>
        <dbReference type="Proteomes" id="UP000053825"/>
    </source>
</evidence>
<dbReference type="EMBL" id="KQ414857">
    <property type="protein sequence ID" value="KOC60083.1"/>
    <property type="molecule type" value="Genomic_DNA"/>
</dbReference>
<reference evidence="2 3" key="1">
    <citation type="submission" date="2015-07" db="EMBL/GenBank/DDBJ databases">
        <title>The genome of Habropoda laboriosa.</title>
        <authorList>
            <person name="Pan H."/>
            <person name="Kapheim K."/>
        </authorList>
    </citation>
    <scope>NUCLEOTIDE SEQUENCE [LARGE SCALE GENOMIC DNA]</scope>
    <source>
        <strain evidence="2">0110345459</strain>
    </source>
</reference>
<organism evidence="2 3">
    <name type="scientific">Habropoda laboriosa</name>
    <dbReference type="NCBI Taxonomy" id="597456"/>
    <lineage>
        <taxon>Eukaryota</taxon>
        <taxon>Metazoa</taxon>
        <taxon>Ecdysozoa</taxon>
        <taxon>Arthropoda</taxon>
        <taxon>Hexapoda</taxon>
        <taxon>Insecta</taxon>
        <taxon>Pterygota</taxon>
        <taxon>Neoptera</taxon>
        <taxon>Endopterygota</taxon>
        <taxon>Hymenoptera</taxon>
        <taxon>Apocrita</taxon>
        <taxon>Aculeata</taxon>
        <taxon>Apoidea</taxon>
        <taxon>Anthophila</taxon>
        <taxon>Apidae</taxon>
        <taxon>Habropoda</taxon>
    </lineage>
</organism>
<sequence length="127" mass="14841">ILEDVLYYPDVPYNLLSVRRMQQAGLRITFNEEGIEISKNGKMVMYGKPMDNLITIDFKVNVKRIGNRNSQIHNAIINNYELWHKRLGHIGKAKFLELKDKQMVDNIEYIEKVIPTNNLCETCINCK</sequence>
<feature type="non-terminal residue" evidence="2">
    <location>
        <position position="1"/>
    </location>
</feature>
<dbReference type="Pfam" id="PF13976">
    <property type="entry name" value="gag_pre-integrs"/>
    <property type="match status" value="1"/>
</dbReference>
<name>A0A0L7QN87_9HYME</name>